<dbReference type="SUPFAM" id="SSF110296">
    <property type="entry name" value="Oligoxyloglucan reducing end-specific cellobiohydrolase"/>
    <property type="match status" value="1"/>
</dbReference>
<dbReference type="EMBL" id="JAFBDR010000004">
    <property type="protein sequence ID" value="MBM7570559.1"/>
    <property type="molecule type" value="Genomic_DNA"/>
</dbReference>
<dbReference type="RefSeq" id="WP_204497986.1">
    <property type="nucleotide sequence ID" value="NZ_JAFBDR010000004.1"/>
</dbReference>
<gene>
    <name evidence="2" type="ORF">JOC48_001037</name>
</gene>
<accession>A0ABS2MXE5</accession>
<keyword evidence="1" id="KW-0472">Membrane</keyword>
<keyword evidence="1" id="KW-1133">Transmembrane helix</keyword>
<keyword evidence="3" id="KW-1185">Reference proteome</keyword>
<feature type="transmembrane region" description="Helical" evidence="1">
    <location>
        <begin position="78"/>
        <end position="102"/>
    </location>
</feature>
<name>A0ABS2MXE5_9BACI</name>
<feature type="transmembrane region" description="Helical" evidence="1">
    <location>
        <begin position="36"/>
        <end position="57"/>
    </location>
</feature>
<evidence type="ECO:0000313" key="2">
    <source>
        <dbReference type="EMBL" id="MBM7570559.1"/>
    </source>
</evidence>
<protein>
    <recommendedName>
        <fullName evidence="4">Glycosyl hydrolase</fullName>
    </recommendedName>
</protein>
<evidence type="ECO:0000313" key="3">
    <source>
        <dbReference type="Proteomes" id="UP001296943"/>
    </source>
</evidence>
<sequence length="401" mass="44266">MKKILILGIILFSIPFKVLAHGTEEEHALEQAVNYWSYGLIASLVVLVVFLALFLLTKQKASKISMKNKANRKKHQTWIAKANIYKWVMYGSIVLTVLFLIMTNITNEPGYLANELDGTAQDSVHEGKEEKVSFRHIHGLGYSSDGEEVYVPAHDGLRVFKDGEWTIPPVGEKHDYMGFSMFKDGFYSSGHPAPGSDLANPLGIVKSTDMGETIEMVDLYEEIDFHGMTVGYETEDIYVFNPSENSRMEQPGFYYSTDQTDTWNQAQLQGLEGQATALAAHPTKSGTVAIGTDQGVFQSDDYGDNFQKLSVSDAVSAVSFDHQDNLMVATDEGELIQVNLASGEGNELSIPDLAGDVITYIKQNPVTSDSLVLATSEKDIYFSEDGGKTWDQSVHEGVAQE</sequence>
<dbReference type="NCBIfam" id="NF045728">
    <property type="entry name" value="glycosyl_F510_1955"/>
    <property type="match status" value="1"/>
</dbReference>
<dbReference type="InterPro" id="IPR015943">
    <property type="entry name" value="WD40/YVTN_repeat-like_dom_sf"/>
</dbReference>
<proteinExistence type="predicted"/>
<dbReference type="Gene3D" id="2.130.10.10">
    <property type="entry name" value="YVTN repeat-like/Quinoprotein amine dehydrogenase"/>
    <property type="match status" value="1"/>
</dbReference>
<organism evidence="2 3">
    <name type="scientific">Aquibacillus albus</name>
    <dbReference type="NCBI Taxonomy" id="1168171"/>
    <lineage>
        <taxon>Bacteria</taxon>
        <taxon>Bacillati</taxon>
        <taxon>Bacillota</taxon>
        <taxon>Bacilli</taxon>
        <taxon>Bacillales</taxon>
        <taxon>Bacillaceae</taxon>
        <taxon>Aquibacillus</taxon>
    </lineage>
</organism>
<evidence type="ECO:0008006" key="4">
    <source>
        <dbReference type="Google" id="ProtNLM"/>
    </source>
</evidence>
<evidence type="ECO:0000256" key="1">
    <source>
        <dbReference type="SAM" id="Phobius"/>
    </source>
</evidence>
<dbReference type="Proteomes" id="UP001296943">
    <property type="component" value="Unassembled WGS sequence"/>
</dbReference>
<keyword evidence="1" id="KW-0812">Transmembrane</keyword>
<reference evidence="2 3" key="1">
    <citation type="submission" date="2021-01" db="EMBL/GenBank/DDBJ databases">
        <title>Genomic Encyclopedia of Type Strains, Phase IV (KMG-IV): sequencing the most valuable type-strain genomes for metagenomic binning, comparative biology and taxonomic classification.</title>
        <authorList>
            <person name="Goeker M."/>
        </authorList>
    </citation>
    <scope>NUCLEOTIDE SEQUENCE [LARGE SCALE GENOMIC DNA]</scope>
    <source>
        <strain evidence="2 3">DSM 23711</strain>
    </source>
</reference>
<comment type="caution">
    <text evidence="2">The sequence shown here is derived from an EMBL/GenBank/DDBJ whole genome shotgun (WGS) entry which is preliminary data.</text>
</comment>
<dbReference type="InterPro" id="IPR054817">
    <property type="entry name" value="Glycosyl_F510_1955-like"/>
</dbReference>